<name>A0A9D2IE88_9FIRM</name>
<comment type="caution">
    <text evidence="7">The sequence shown here is derived from an EMBL/GenBank/DDBJ whole genome shotgun (WGS) entry which is preliminary data.</text>
</comment>
<dbReference type="Pfam" id="PF04060">
    <property type="entry name" value="FeS"/>
    <property type="match status" value="1"/>
</dbReference>
<feature type="domain" description="4Fe-4S" evidence="6">
    <location>
        <begin position="369"/>
        <end position="417"/>
    </location>
</feature>
<dbReference type="InterPro" id="IPR004108">
    <property type="entry name" value="Fe_hydrogenase_lsu_C"/>
</dbReference>
<evidence type="ECO:0000256" key="3">
    <source>
        <dbReference type="ARBA" id="ARBA00023004"/>
    </source>
</evidence>
<keyword evidence="2" id="KW-0479">Metal-binding</keyword>
<reference evidence="7" key="2">
    <citation type="submission" date="2021-04" db="EMBL/GenBank/DDBJ databases">
        <authorList>
            <person name="Gilroy R."/>
        </authorList>
    </citation>
    <scope>NUCLEOTIDE SEQUENCE</scope>
    <source>
        <strain evidence="7">CHK187-5294</strain>
    </source>
</reference>
<protein>
    <submittedName>
        <fullName evidence="7">4Fe-4S dicluster domain-containing protein</fullName>
    </submittedName>
</protein>
<dbReference type="GO" id="GO:0051539">
    <property type="term" value="F:4 iron, 4 sulfur cluster binding"/>
    <property type="evidence" value="ECO:0007669"/>
    <property type="project" value="UniProtKB-KW"/>
</dbReference>
<organism evidence="7 8">
    <name type="scientific">Candidatus Borkfalkia avistercoris</name>
    <dbReference type="NCBI Taxonomy" id="2838504"/>
    <lineage>
        <taxon>Bacteria</taxon>
        <taxon>Bacillati</taxon>
        <taxon>Bacillota</taxon>
        <taxon>Clostridia</taxon>
        <taxon>Christensenellales</taxon>
        <taxon>Christensenellaceae</taxon>
        <taxon>Candidatus Borkfalkia</taxon>
    </lineage>
</organism>
<evidence type="ECO:0000256" key="2">
    <source>
        <dbReference type="ARBA" id="ARBA00022723"/>
    </source>
</evidence>
<dbReference type="GO" id="GO:0046872">
    <property type="term" value="F:metal ion binding"/>
    <property type="evidence" value="ECO:0007669"/>
    <property type="project" value="UniProtKB-KW"/>
</dbReference>
<dbReference type="AlphaFoldDB" id="A0A9D2IE88"/>
<dbReference type="Pfam" id="PF13237">
    <property type="entry name" value="Fer4_10"/>
    <property type="match status" value="1"/>
</dbReference>
<keyword evidence="3" id="KW-0408">Iron</keyword>
<dbReference type="EMBL" id="DXCL01000025">
    <property type="protein sequence ID" value="HIZ03424.1"/>
    <property type="molecule type" value="Genomic_DNA"/>
</dbReference>
<accession>A0A9D2IE88</accession>
<evidence type="ECO:0000259" key="6">
    <source>
        <dbReference type="PROSITE" id="PS51656"/>
    </source>
</evidence>
<evidence type="ECO:0000259" key="5">
    <source>
        <dbReference type="PROSITE" id="PS51379"/>
    </source>
</evidence>
<dbReference type="InterPro" id="IPR017900">
    <property type="entry name" value="4Fe4S_Fe_S_CS"/>
</dbReference>
<dbReference type="Proteomes" id="UP000824132">
    <property type="component" value="Unassembled WGS sequence"/>
</dbReference>
<keyword evidence="1" id="KW-0004">4Fe-4S</keyword>
<dbReference type="InterPro" id="IPR017896">
    <property type="entry name" value="4Fe4S_Fe-S-bd"/>
</dbReference>
<sequence length="417" mass="45810">MKGEEMAVTLKTVVLDSEKCIGCITCMRRCPTEAIRIENGKAKILYDKCINCGECVRSCKGGAKRPVYDSFDLVASYKYKIALPSPSLFGQFNNLDDPNYVIEGLLALGFDEVFEVGLAAELVTDCTKKLMENKDLVRPVISTACPAVAELILLKFHELADHMLPVYAPAKIAAKLAKKQALEKGIPADDIGIFFISPCPAKVYSLHREEVSNEKYISGVLSQSDIYFRLVEKMNKIKNPRKLGKCGYSGIGWGSSGGESNSLGLGNYIHCSGTRNVLGLLREMSDGKLDGGADFVEMNMCPGGCVGGVLNVENAFIARNRMRQLADKMKIPPATMQDYGLTEDFFLWDKLPEPSTSFQLDKNRFVAMQKLMKVEEYLKKLPGIDCGACGAPTCRCHAEDVVMSGGTLDCVKLEERK</sequence>
<feature type="domain" description="4Fe-4S ferredoxin-type" evidence="5">
    <location>
        <begin position="41"/>
        <end position="69"/>
    </location>
</feature>
<dbReference type="SUPFAM" id="SSF53920">
    <property type="entry name" value="Fe-only hydrogenase"/>
    <property type="match status" value="1"/>
</dbReference>
<keyword evidence="4" id="KW-0411">Iron-sulfur</keyword>
<dbReference type="PROSITE" id="PS51656">
    <property type="entry name" value="4FE4S"/>
    <property type="match status" value="1"/>
</dbReference>
<dbReference type="PANTHER" id="PTHR11615">
    <property type="entry name" value="NITRATE, FORMATE, IRON DEHYDROGENASE"/>
    <property type="match status" value="1"/>
</dbReference>
<proteinExistence type="predicted"/>
<evidence type="ECO:0000256" key="1">
    <source>
        <dbReference type="ARBA" id="ARBA00022485"/>
    </source>
</evidence>
<gene>
    <name evidence="7" type="ORF">H9727_03975</name>
</gene>
<dbReference type="PROSITE" id="PS00198">
    <property type="entry name" value="4FE4S_FER_1"/>
    <property type="match status" value="1"/>
</dbReference>
<evidence type="ECO:0000313" key="8">
    <source>
        <dbReference type="Proteomes" id="UP000824132"/>
    </source>
</evidence>
<dbReference type="Gene3D" id="1.10.15.40">
    <property type="entry name" value="Electron transport complex subunit B, putative Fe-S cluster"/>
    <property type="match status" value="1"/>
</dbReference>
<dbReference type="InterPro" id="IPR050340">
    <property type="entry name" value="Cytosolic_Fe-S_CAF"/>
</dbReference>
<dbReference type="SUPFAM" id="SSF54862">
    <property type="entry name" value="4Fe-4S ferredoxins"/>
    <property type="match status" value="1"/>
</dbReference>
<dbReference type="Gene3D" id="3.40.950.10">
    <property type="entry name" value="Fe-only Hydrogenase (Larger Subunit), Chain L, domain 3"/>
    <property type="match status" value="1"/>
</dbReference>
<dbReference type="Gene3D" id="3.30.70.20">
    <property type="match status" value="1"/>
</dbReference>
<dbReference type="PROSITE" id="PS51379">
    <property type="entry name" value="4FE4S_FER_2"/>
    <property type="match status" value="2"/>
</dbReference>
<dbReference type="Pfam" id="PF02906">
    <property type="entry name" value="Fe_hyd_lg_C"/>
    <property type="match status" value="2"/>
</dbReference>
<dbReference type="InterPro" id="IPR007202">
    <property type="entry name" value="4Fe-4S_dom"/>
</dbReference>
<dbReference type="InterPro" id="IPR009016">
    <property type="entry name" value="Fe_hydrogenase"/>
</dbReference>
<evidence type="ECO:0000256" key="4">
    <source>
        <dbReference type="ARBA" id="ARBA00023014"/>
    </source>
</evidence>
<feature type="domain" description="4Fe-4S ferredoxin-type" evidence="5">
    <location>
        <begin position="11"/>
        <end position="40"/>
    </location>
</feature>
<reference evidence="7" key="1">
    <citation type="journal article" date="2021" name="PeerJ">
        <title>Extensive microbial diversity within the chicken gut microbiome revealed by metagenomics and culture.</title>
        <authorList>
            <person name="Gilroy R."/>
            <person name="Ravi A."/>
            <person name="Getino M."/>
            <person name="Pursley I."/>
            <person name="Horton D.L."/>
            <person name="Alikhan N.F."/>
            <person name="Baker D."/>
            <person name="Gharbi K."/>
            <person name="Hall N."/>
            <person name="Watson M."/>
            <person name="Adriaenssens E.M."/>
            <person name="Foster-Nyarko E."/>
            <person name="Jarju S."/>
            <person name="Secka A."/>
            <person name="Antonio M."/>
            <person name="Oren A."/>
            <person name="Chaudhuri R.R."/>
            <person name="La Ragione R."/>
            <person name="Hildebrand F."/>
            <person name="Pallen M.J."/>
        </authorList>
    </citation>
    <scope>NUCLEOTIDE SEQUENCE</scope>
    <source>
        <strain evidence="7">CHK187-5294</strain>
    </source>
</reference>
<evidence type="ECO:0000313" key="7">
    <source>
        <dbReference type="EMBL" id="HIZ03424.1"/>
    </source>
</evidence>